<dbReference type="Gene3D" id="1.20.58.340">
    <property type="entry name" value="Magnesium transport protein CorA, transmembrane region"/>
    <property type="match status" value="1"/>
</dbReference>
<evidence type="ECO:0000313" key="6">
    <source>
        <dbReference type="EMBL" id="ORY10460.1"/>
    </source>
</evidence>
<evidence type="ECO:0000256" key="3">
    <source>
        <dbReference type="ARBA" id="ARBA00022989"/>
    </source>
</evidence>
<keyword evidence="2 5" id="KW-0812">Transmembrane</keyword>
<comment type="subcellular location">
    <subcellularLocation>
        <location evidence="1">Membrane</location>
        <topology evidence="1">Multi-pass membrane protein</topology>
    </subcellularLocation>
</comment>
<evidence type="ECO:0000256" key="2">
    <source>
        <dbReference type="ARBA" id="ARBA00022692"/>
    </source>
</evidence>
<evidence type="ECO:0000256" key="5">
    <source>
        <dbReference type="SAM" id="Phobius"/>
    </source>
</evidence>
<protein>
    <recommendedName>
        <fullName evidence="8">Cora-like Mg2+ transporter protein-domain-containing protein</fullName>
    </recommendedName>
</protein>
<evidence type="ECO:0000256" key="1">
    <source>
        <dbReference type="ARBA" id="ARBA00004141"/>
    </source>
</evidence>
<dbReference type="Proteomes" id="UP000193144">
    <property type="component" value="Unassembled WGS sequence"/>
</dbReference>
<evidence type="ECO:0000313" key="7">
    <source>
        <dbReference type="Proteomes" id="UP000193144"/>
    </source>
</evidence>
<gene>
    <name evidence="6" type="ORF">BCR34DRAFT_348303</name>
</gene>
<dbReference type="InterPro" id="IPR045863">
    <property type="entry name" value="CorA_TM1_TM2"/>
</dbReference>
<keyword evidence="4 5" id="KW-0472">Membrane</keyword>
<evidence type="ECO:0000256" key="4">
    <source>
        <dbReference type="ARBA" id="ARBA00023136"/>
    </source>
</evidence>
<keyword evidence="7" id="KW-1185">Reference proteome</keyword>
<dbReference type="OrthoDB" id="3789179at2759"/>
<sequence>MASPHRDNWNIPSGSYRQLFESLSKSDPRLKLRDKKAVRQRTPWPPESVRIKHLQLQTGKNYTTVGKWADVADFSVYLQAGRAIDESQRNVFLIEGLGPELIETLGSHFNIHPSFFVDHERVEVFSARPSNLFDSGRLPSGFRWKVVTGGVTLNYFEVVDTNTDLPNFSLSCADSGRHVGATRFRGQLSSVVIVRRKCSIFLVEYSAGGSAYIVLTDPPLSWLRTFTYISDTSATKQVHDVQVFPRPYQGGYIDFVPQDVQLAVRNGPLRSSMFSDLKHYLTLYNASLPQPGGAESPMLFAKKIVASHYLSLSSFMTSALSHQQWDFSRRDDMSHFDISAVEQSWSDIQSWERRLNEYVSDIEDIMLKLGIPFQEPDTSHMSMLSWSESVVDFQFLRYQFHTLLHRAEQINGATLGLASMAGNRQGHQEQQRSLRESQRMRALTLVGLVFIPLAYTATLFSMNEKYMPGAGHFWIYFSVSVPLIIAVILGYLILDWAYYSKESSHGGSCLSRRSFAGFYGGKKANTE</sequence>
<dbReference type="STRING" id="1231657.A0A1Y1ZJL5"/>
<dbReference type="InterPro" id="IPR002523">
    <property type="entry name" value="MgTranspt_CorA/ZnTranspt_ZntB"/>
</dbReference>
<dbReference type="GO" id="GO:0016020">
    <property type="term" value="C:membrane"/>
    <property type="evidence" value="ECO:0007669"/>
    <property type="project" value="UniProtKB-SubCell"/>
</dbReference>
<dbReference type="AlphaFoldDB" id="A0A1Y1ZJL5"/>
<organism evidence="6 7">
    <name type="scientific">Clohesyomyces aquaticus</name>
    <dbReference type="NCBI Taxonomy" id="1231657"/>
    <lineage>
        <taxon>Eukaryota</taxon>
        <taxon>Fungi</taxon>
        <taxon>Dikarya</taxon>
        <taxon>Ascomycota</taxon>
        <taxon>Pezizomycotina</taxon>
        <taxon>Dothideomycetes</taxon>
        <taxon>Pleosporomycetidae</taxon>
        <taxon>Pleosporales</taxon>
        <taxon>Lindgomycetaceae</taxon>
        <taxon>Clohesyomyces</taxon>
    </lineage>
</organism>
<feature type="transmembrane region" description="Helical" evidence="5">
    <location>
        <begin position="442"/>
        <end position="461"/>
    </location>
</feature>
<dbReference type="SUPFAM" id="SSF144083">
    <property type="entry name" value="Magnesium transport protein CorA, transmembrane region"/>
    <property type="match status" value="1"/>
</dbReference>
<proteinExistence type="predicted"/>
<accession>A0A1Y1ZJL5</accession>
<feature type="transmembrane region" description="Helical" evidence="5">
    <location>
        <begin position="473"/>
        <end position="494"/>
    </location>
</feature>
<reference evidence="6 7" key="1">
    <citation type="submission" date="2016-07" db="EMBL/GenBank/DDBJ databases">
        <title>Pervasive Adenine N6-methylation of Active Genes in Fungi.</title>
        <authorList>
            <consortium name="DOE Joint Genome Institute"/>
            <person name="Mondo S.J."/>
            <person name="Dannebaum R.O."/>
            <person name="Kuo R.C."/>
            <person name="Labutti K."/>
            <person name="Haridas S."/>
            <person name="Kuo A."/>
            <person name="Salamov A."/>
            <person name="Ahrendt S.R."/>
            <person name="Lipzen A."/>
            <person name="Sullivan W."/>
            <person name="Andreopoulos W.B."/>
            <person name="Clum A."/>
            <person name="Lindquist E."/>
            <person name="Daum C."/>
            <person name="Ramamoorthy G.K."/>
            <person name="Gryganskyi A."/>
            <person name="Culley D."/>
            <person name="Magnuson J.K."/>
            <person name="James T.Y."/>
            <person name="O'Malley M.A."/>
            <person name="Stajich J.E."/>
            <person name="Spatafora J.W."/>
            <person name="Visel A."/>
            <person name="Grigoriev I.V."/>
        </authorList>
    </citation>
    <scope>NUCLEOTIDE SEQUENCE [LARGE SCALE GENOMIC DNA]</scope>
    <source>
        <strain evidence="6 7">CBS 115471</strain>
    </source>
</reference>
<dbReference type="EMBL" id="MCFA01000072">
    <property type="protein sequence ID" value="ORY10460.1"/>
    <property type="molecule type" value="Genomic_DNA"/>
</dbReference>
<keyword evidence="3 5" id="KW-1133">Transmembrane helix</keyword>
<name>A0A1Y1ZJL5_9PLEO</name>
<dbReference type="GO" id="GO:0046873">
    <property type="term" value="F:metal ion transmembrane transporter activity"/>
    <property type="evidence" value="ECO:0007669"/>
    <property type="project" value="InterPro"/>
</dbReference>
<dbReference type="Pfam" id="PF01544">
    <property type="entry name" value="CorA"/>
    <property type="match status" value="1"/>
</dbReference>
<evidence type="ECO:0008006" key="8">
    <source>
        <dbReference type="Google" id="ProtNLM"/>
    </source>
</evidence>
<comment type="caution">
    <text evidence="6">The sequence shown here is derived from an EMBL/GenBank/DDBJ whole genome shotgun (WGS) entry which is preliminary data.</text>
</comment>